<reference evidence="1 2" key="1">
    <citation type="submission" date="2019-07" db="EMBL/GenBank/DDBJ databases">
        <title>Genome sequencing of KACC 19320.</title>
        <authorList>
            <person name="Heo J."/>
            <person name="Kim S.-J."/>
            <person name="Kim J.-S."/>
            <person name="Hong S.-B."/>
            <person name="Kwon S.-W."/>
        </authorList>
    </citation>
    <scope>NUCLEOTIDE SEQUENCE [LARGE SCALE GENOMIC DNA]</scope>
    <source>
        <strain evidence="1 2">KACC 19320</strain>
    </source>
</reference>
<keyword evidence="2" id="KW-1185">Reference proteome</keyword>
<name>A0A514ZAY3_9LACT</name>
<protein>
    <submittedName>
        <fullName evidence="1">Uncharacterized protein</fullName>
    </submittedName>
</protein>
<dbReference type="EMBL" id="CP041356">
    <property type="protein sequence ID" value="QDK71707.1"/>
    <property type="molecule type" value="Genomic_DNA"/>
</dbReference>
<organism evidence="1 2">
    <name type="scientific">Lactococcus protaetiae</name>
    <dbReference type="NCBI Taxonomy" id="2592653"/>
    <lineage>
        <taxon>Bacteria</taxon>
        <taxon>Bacillati</taxon>
        <taxon>Bacillota</taxon>
        <taxon>Bacilli</taxon>
        <taxon>Lactobacillales</taxon>
        <taxon>Streptococcaceae</taxon>
        <taxon>Lactococcus</taxon>
    </lineage>
</organism>
<gene>
    <name evidence="1" type="ORF">FLP15_11670</name>
</gene>
<dbReference type="RefSeq" id="WP_142767252.1">
    <property type="nucleotide sequence ID" value="NZ_CP041356.1"/>
</dbReference>
<dbReference type="KEGG" id="lack:FLP15_11670"/>
<dbReference type="AlphaFoldDB" id="A0A514ZAY3"/>
<accession>A0A514ZAY3</accession>
<evidence type="ECO:0000313" key="2">
    <source>
        <dbReference type="Proteomes" id="UP000315128"/>
    </source>
</evidence>
<proteinExistence type="predicted"/>
<dbReference type="Proteomes" id="UP000315128">
    <property type="component" value="Chromosome"/>
</dbReference>
<evidence type="ECO:0000313" key="1">
    <source>
        <dbReference type="EMBL" id="QDK71707.1"/>
    </source>
</evidence>
<sequence>MEIRELNFGDKKAFSDFVVEWKKDENPFHHLFMIEKAKELQFDDYLSFAEDLTKQVSAKSPTSFRWRDKQH</sequence>